<comment type="subcellular location">
    <subcellularLocation>
        <location evidence="2">Cell membrane</location>
        <topology evidence="2">Multi-pass membrane protein</topology>
    </subcellularLocation>
</comment>
<feature type="transmembrane region" description="Helical" evidence="13">
    <location>
        <begin position="42"/>
        <end position="62"/>
    </location>
</feature>
<keyword evidence="7" id="KW-0479">Metal-binding</keyword>
<evidence type="ECO:0000256" key="11">
    <source>
        <dbReference type="ARBA" id="ARBA00023049"/>
    </source>
</evidence>
<accession>A0A841B2X8</accession>
<dbReference type="AlphaFoldDB" id="A0A841B2X8"/>
<evidence type="ECO:0000256" key="2">
    <source>
        <dbReference type="ARBA" id="ARBA00004651"/>
    </source>
</evidence>
<evidence type="ECO:0000256" key="12">
    <source>
        <dbReference type="ARBA" id="ARBA00023136"/>
    </source>
</evidence>
<evidence type="ECO:0000256" key="9">
    <source>
        <dbReference type="ARBA" id="ARBA00022833"/>
    </source>
</evidence>
<organism evidence="14 15">
    <name type="scientific">Amycolatopsis umgeniensis</name>
    <dbReference type="NCBI Taxonomy" id="336628"/>
    <lineage>
        <taxon>Bacteria</taxon>
        <taxon>Bacillati</taxon>
        <taxon>Actinomycetota</taxon>
        <taxon>Actinomycetes</taxon>
        <taxon>Pseudonocardiales</taxon>
        <taxon>Pseudonocardiaceae</taxon>
        <taxon>Amycolatopsis</taxon>
    </lineage>
</organism>
<keyword evidence="10 13" id="KW-1133">Transmembrane helix</keyword>
<sequence>MQRSAVRPSPIFLGILAVTVLGGVLAAFGDATTISSQKYDPLIITGVVLLVAGGWVASLTLHEFGHAVVAFRGGDHSVAHKGYLSMDVRKYTDPALSIILPLVFLIIGGIPLPGGAVWIEHGRLRSRGVQSWVSLAGPLSNLAVGVALTLLVALVPMANGLVIGLSFLALLQIVTFILNILPIPGLDGWGAIEPYLSPGARELGAKVRPWAPIALFAVLFLVPGASSMLWQVSYAIFDSVGGFKLAAMYGQDAFMFWK</sequence>
<dbReference type="GO" id="GO:0046872">
    <property type="term" value="F:metal ion binding"/>
    <property type="evidence" value="ECO:0007669"/>
    <property type="project" value="UniProtKB-KW"/>
</dbReference>
<evidence type="ECO:0000256" key="5">
    <source>
        <dbReference type="ARBA" id="ARBA00022670"/>
    </source>
</evidence>
<keyword evidence="12 13" id="KW-0472">Membrane</keyword>
<dbReference type="GO" id="GO:0008237">
    <property type="term" value="F:metallopeptidase activity"/>
    <property type="evidence" value="ECO:0007669"/>
    <property type="project" value="UniProtKB-KW"/>
</dbReference>
<keyword evidence="8" id="KW-0378">Hydrolase</keyword>
<reference evidence="14 15" key="1">
    <citation type="submission" date="2020-08" db="EMBL/GenBank/DDBJ databases">
        <title>Sequencing the genomes of 1000 actinobacteria strains.</title>
        <authorList>
            <person name="Klenk H.-P."/>
        </authorList>
    </citation>
    <scope>NUCLEOTIDE SEQUENCE [LARGE SCALE GENOMIC DNA]</scope>
    <source>
        <strain evidence="14 15">DSM 45272</strain>
    </source>
</reference>
<dbReference type="CDD" id="cd06158">
    <property type="entry name" value="S2P-M50_like_1"/>
    <property type="match status" value="1"/>
</dbReference>
<evidence type="ECO:0000313" key="15">
    <source>
        <dbReference type="Proteomes" id="UP000580861"/>
    </source>
</evidence>
<comment type="caution">
    <text evidence="14">The sequence shown here is derived from an EMBL/GenBank/DDBJ whole genome shotgun (WGS) entry which is preliminary data.</text>
</comment>
<feature type="transmembrane region" description="Helical" evidence="13">
    <location>
        <begin position="161"/>
        <end position="181"/>
    </location>
</feature>
<keyword evidence="9" id="KW-0862">Zinc</keyword>
<dbReference type="PANTHER" id="PTHR35864">
    <property type="entry name" value="ZINC METALLOPROTEASE MJ0611-RELATED"/>
    <property type="match status" value="1"/>
</dbReference>
<proteinExistence type="inferred from homology"/>
<dbReference type="Proteomes" id="UP000580861">
    <property type="component" value="Unassembled WGS sequence"/>
</dbReference>
<dbReference type="InterPro" id="IPR052348">
    <property type="entry name" value="Metallopeptidase_M50B"/>
</dbReference>
<evidence type="ECO:0000256" key="3">
    <source>
        <dbReference type="ARBA" id="ARBA00007931"/>
    </source>
</evidence>
<dbReference type="GO" id="GO:0006508">
    <property type="term" value="P:proteolysis"/>
    <property type="evidence" value="ECO:0007669"/>
    <property type="project" value="UniProtKB-KW"/>
</dbReference>
<name>A0A841B2X8_9PSEU</name>
<evidence type="ECO:0000256" key="4">
    <source>
        <dbReference type="ARBA" id="ARBA00022475"/>
    </source>
</evidence>
<evidence type="ECO:0000256" key="13">
    <source>
        <dbReference type="SAM" id="Phobius"/>
    </source>
</evidence>
<keyword evidence="4" id="KW-1003">Cell membrane</keyword>
<keyword evidence="11" id="KW-0482">Metalloprotease</keyword>
<comment type="cofactor">
    <cofactor evidence="1">
        <name>Zn(2+)</name>
        <dbReference type="ChEBI" id="CHEBI:29105"/>
    </cofactor>
</comment>
<protein>
    <submittedName>
        <fullName evidence="14">Zn-dependent protease</fullName>
    </submittedName>
</protein>
<dbReference type="InterPro" id="IPR044537">
    <property type="entry name" value="Rip2-like"/>
</dbReference>
<evidence type="ECO:0000313" key="14">
    <source>
        <dbReference type="EMBL" id="MBB5852728.1"/>
    </source>
</evidence>
<keyword evidence="6 13" id="KW-0812">Transmembrane</keyword>
<evidence type="ECO:0000256" key="1">
    <source>
        <dbReference type="ARBA" id="ARBA00001947"/>
    </source>
</evidence>
<gene>
    <name evidence="14" type="ORF">HDA45_002815</name>
</gene>
<dbReference type="GO" id="GO:0005886">
    <property type="term" value="C:plasma membrane"/>
    <property type="evidence" value="ECO:0007669"/>
    <property type="project" value="UniProtKB-SubCell"/>
</dbReference>
<dbReference type="EMBL" id="JACHMX010000001">
    <property type="protein sequence ID" value="MBB5852728.1"/>
    <property type="molecule type" value="Genomic_DNA"/>
</dbReference>
<keyword evidence="5 14" id="KW-0645">Protease</keyword>
<feature type="transmembrane region" description="Helical" evidence="13">
    <location>
        <begin position="95"/>
        <end position="119"/>
    </location>
</feature>
<evidence type="ECO:0000256" key="7">
    <source>
        <dbReference type="ARBA" id="ARBA00022723"/>
    </source>
</evidence>
<feature type="transmembrane region" description="Helical" evidence="13">
    <location>
        <begin position="131"/>
        <end position="154"/>
    </location>
</feature>
<dbReference type="PANTHER" id="PTHR35864:SF1">
    <property type="entry name" value="ZINC METALLOPROTEASE YWHC-RELATED"/>
    <property type="match status" value="1"/>
</dbReference>
<evidence type="ECO:0000256" key="8">
    <source>
        <dbReference type="ARBA" id="ARBA00022801"/>
    </source>
</evidence>
<evidence type="ECO:0000256" key="6">
    <source>
        <dbReference type="ARBA" id="ARBA00022692"/>
    </source>
</evidence>
<evidence type="ECO:0000256" key="10">
    <source>
        <dbReference type="ARBA" id="ARBA00022989"/>
    </source>
</evidence>
<keyword evidence="15" id="KW-1185">Reference proteome</keyword>
<feature type="transmembrane region" description="Helical" evidence="13">
    <location>
        <begin position="210"/>
        <end position="230"/>
    </location>
</feature>
<comment type="similarity">
    <text evidence="3">Belongs to the peptidase M50B family.</text>
</comment>